<dbReference type="GO" id="GO:0005634">
    <property type="term" value="C:nucleus"/>
    <property type="evidence" value="ECO:0007669"/>
    <property type="project" value="UniProtKB-SubCell"/>
</dbReference>
<dbReference type="EMBL" id="BRZM01000023">
    <property type="protein sequence ID" value="GLD56036.1"/>
    <property type="molecule type" value="Genomic_DNA"/>
</dbReference>
<name>A0AAD3MLL2_LATJO</name>
<evidence type="ECO:0000256" key="9">
    <source>
        <dbReference type="RuleBase" id="RU000682"/>
    </source>
</evidence>
<evidence type="ECO:0000313" key="12">
    <source>
        <dbReference type="EMBL" id="GLD56036.1"/>
    </source>
</evidence>
<evidence type="ECO:0000256" key="6">
    <source>
        <dbReference type="ARBA" id="ARBA00023163"/>
    </source>
</evidence>
<accession>A0AAD3MLL2</accession>
<dbReference type="Pfam" id="PF00046">
    <property type="entry name" value="Homeodomain"/>
    <property type="match status" value="1"/>
</dbReference>
<keyword evidence="2" id="KW-0217">Developmental protein</keyword>
<dbReference type="InterPro" id="IPR009057">
    <property type="entry name" value="Homeodomain-like_sf"/>
</dbReference>
<comment type="subcellular location">
    <subcellularLocation>
        <location evidence="1 8 9">Nucleus</location>
    </subcellularLocation>
</comment>
<dbReference type="FunFam" id="1.10.10.60:FF:000067">
    <property type="entry name" value="NK6 homeobox 1"/>
    <property type="match status" value="1"/>
</dbReference>
<organism evidence="12 13">
    <name type="scientific">Lates japonicus</name>
    <name type="common">Japanese lates</name>
    <dbReference type="NCBI Taxonomy" id="270547"/>
    <lineage>
        <taxon>Eukaryota</taxon>
        <taxon>Metazoa</taxon>
        <taxon>Chordata</taxon>
        <taxon>Craniata</taxon>
        <taxon>Vertebrata</taxon>
        <taxon>Euteleostomi</taxon>
        <taxon>Actinopterygii</taxon>
        <taxon>Neopterygii</taxon>
        <taxon>Teleostei</taxon>
        <taxon>Neoteleostei</taxon>
        <taxon>Acanthomorphata</taxon>
        <taxon>Carangaria</taxon>
        <taxon>Carangaria incertae sedis</taxon>
        <taxon>Centropomidae</taxon>
        <taxon>Lates</taxon>
    </lineage>
</organism>
<keyword evidence="5 8" id="KW-0371">Homeobox</keyword>
<proteinExistence type="predicted"/>
<dbReference type="Gene3D" id="1.10.10.60">
    <property type="entry name" value="Homeodomain-like"/>
    <property type="match status" value="1"/>
</dbReference>
<sequence>METVPGTFGSCSSLAADELEQSANLSVIDLTPAHEGTVAPTKTHMRSSGVSVPSNHDAVSLGPPSNGNSARAGGCAVISWSRFTPSRERRVPRRPGYLRRGRQQWLLNVSSPLCAFSHSSALVFISRFYPSEFGGSCSQMLAVGQMEANRQSAFVLGSTPLAALHNMTEMKTSLFPYALQQSPAGFKAPPLSNLNSQISGGTPHGISDILGRPITTAGQLLSGFPRINGLATTAAAAAAGMYFSPAVSRYPKPLAELPGRAPIFWPGVMQGSPWRDPRVPCPTQANIMVDKDGKKKHSRPTFSGQQIFALEKTFEQTKYLAGPERARLAYSLGMTESQVKVWFQNRRTKWRKRHAAEMASAKKKHDSETEKMKESSDNEEDDEYNKPLDPNSDDEKITRLLKKHKATNLALISPCSNSSDTL</sequence>
<dbReference type="CDD" id="cd00086">
    <property type="entry name" value="homeodomain"/>
    <property type="match status" value="1"/>
</dbReference>
<evidence type="ECO:0000256" key="7">
    <source>
        <dbReference type="ARBA" id="ARBA00023242"/>
    </source>
</evidence>
<protein>
    <submittedName>
        <fullName evidence="12">Homeobox protein Nkx-6.2</fullName>
    </submittedName>
</protein>
<keyword evidence="6" id="KW-0804">Transcription</keyword>
<keyword evidence="4 8" id="KW-0238">DNA-binding</keyword>
<dbReference type="InterPro" id="IPR020479">
    <property type="entry name" value="HD_metazoa"/>
</dbReference>
<dbReference type="GO" id="GO:0030154">
    <property type="term" value="P:cell differentiation"/>
    <property type="evidence" value="ECO:0007669"/>
    <property type="project" value="TreeGrafter"/>
</dbReference>
<dbReference type="InterPro" id="IPR050394">
    <property type="entry name" value="Homeobox_NK-like"/>
</dbReference>
<evidence type="ECO:0000256" key="1">
    <source>
        <dbReference type="ARBA" id="ARBA00004123"/>
    </source>
</evidence>
<evidence type="ECO:0000256" key="4">
    <source>
        <dbReference type="ARBA" id="ARBA00023125"/>
    </source>
</evidence>
<evidence type="ECO:0000313" key="13">
    <source>
        <dbReference type="Proteomes" id="UP001279410"/>
    </source>
</evidence>
<dbReference type="InterPro" id="IPR001356">
    <property type="entry name" value="HD"/>
</dbReference>
<dbReference type="PANTHER" id="PTHR24340">
    <property type="entry name" value="HOMEOBOX PROTEIN NKX"/>
    <property type="match status" value="1"/>
</dbReference>
<feature type="region of interest" description="Disordered" evidence="10">
    <location>
        <begin position="353"/>
        <end position="398"/>
    </location>
</feature>
<dbReference type="AlphaFoldDB" id="A0AAD3MLL2"/>
<gene>
    <name evidence="12" type="ORF">AKAME5_000843400</name>
</gene>
<dbReference type="InterPro" id="IPR017970">
    <property type="entry name" value="Homeobox_CS"/>
</dbReference>
<dbReference type="SUPFAM" id="SSF46689">
    <property type="entry name" value="Homeodomain-like"/>
    <property type="match status" value="1"/>
</dbReference>
<dbReference type="GO" id="GO:0000978">
    <property type="term" value="F:RNA polymerase II cis-regulatory region sequence-specific DNA binding"/>
    <property type="evidence" value="ECO:0007669"/>
    <property type="project" value="TreeGrafter"/>
</dbReference>
<dbReference type="InterPro" id="IPR000047">
    <property type="entry name" value="HTH_motif"/>
</dbReference>
<feature type="domain" description="Homeobox" evidence="11">
    <location>
        <begin position="293"/>
        <end position="353"/>
    </location>
</feature>
<evidence type="ECO:0000256" key="5">
    <source>
        <dbReference type="ARBA" id="ARBA00023155"/>
    </source>
</evidence>
<dbReference type="PRINTS" id="PR00024">
    <property type="entry name" value="HOMEOBOX"/>
</dbReference>
<feature type="DNA-binding region" description="Homeobox" evidence="8">
    <location>
        <begin position="295"/>
        <end position="354"/>
    </location>
</feature>
<evidence type="ECO:0000256" key="8">
    <source>
        <dbReference type="PROSITE-ProRule" id="PRU00108"/>
    </source>
</evidence>
<dbReference type="PANTHER" id="PTHR24340:SF21">
    <property type="entry name" value="HOMEOBOX PROTEIN NKX-6.2"/>
    <property type="match status" value="1"/>
</dbReference>
<keyword evidence="13" id="KW-1185">Reference proteome</keyword>
<feature type="compositionally biased region" description="Basic and acidic residues" evidence="10">
    <location>
        <begin position="365"/>
        <end position="376"/>
    </location>
</feature>
<feature type="region of interest" description="Disordered" evidence="10">
    <location>
        <begin position="39"/>
        <end position="70"/>
    </location>
</feature>
<dbReference type="GO" id="GO:0000981">
    <property type="term" value="F:DNA-binding transcription factor activity, RNA polymerase II-specific"/>
    <property type="evidence" value="ECO:0007669"/>
    <property type="project" value="InterPro"/>
</dbReference>
<evidence type="ECO:0000259" key="11">
    <source>
        <dbReference type="PROSITE" id="PS50071"/>
    </source>
</evidence>
<dbReference type="Proteomes" id="UP001279410">
    <property type="component" value="Unassembled WGS sequence"/>
</dbReference>
<evidence type="ECO:0000256" key="2">
    <source>
        <dbReference type="ARBA" id="ARBA00022473"/>
    </source>
</evidence>
<keyword evidence="3" id="KW-0805">Transcription regulation</keyword>
<keyword evidence="7 8" id="KW-0539">Nucleus</keyword>
<comment type="caution">
    <text evidence="12">The sequence shown here is derived from an EMBL/GenBank/DDBJ whole genome shotgun (WGS) entry which is preliminary data.</text>
</comment>
<dbReference type="SMART" id="SM00389">
    <property type="entry name" value="HOX"/>
    <property type="match status" value="1"/>
</dbReference>
<dbReference type="PROSITE" id="PS00027">
    <property type="entry name" value="HOMEOBOX_1"/>
    <property type="match status" value="1"/>
</dbReference>
<dbReference type="PROSITE" id="PS50071">
    <property type="entry name" value="HOMEOBOX_2"/>
    <property type="match status" value="1"/>
</dbReference>
<dbReference type="PRINTS" id="PR00031">
    <property type="entry name" value="HTHREPRESSR"/>
</dbReference>
<evidence type="ECO:0000256" key="3">
    <source>
        <dbReference type="ARBA" id="ARBA00023015"/>
    </source>
</evidence>
<evidence type="ECO:0000256" key="10">
    <source>
        <dbReference type="SAM" id="MobiDB-lite"/>
    </source>
</evidence>
<reference evidence="12" key="1">
    <citation type="submission" date="2022-08" db="EMBL/GenBank/DDBJ databases">
        <title>Genome sequencing of akame (Lates japonicus).</title>
        <authorList>
            <person name="Hashiguchi Y."/>
            <person name="Takahashi H."/>
        </authorList>
    </citation>
    <scope>NUCLEOTIDE SEQUENCE</scope>
    <source>
        <strain evidence="12">Kochi</strain>
    </source>
</reference>